<accession>A0A0F9I4N0</accession>
<name>A0A0F9I4N0_9ZZZZ</name>
<protein>
    <recommendedName>
        <fullName evidence="2">Phage ABA sandwich domain-containing protein</fullName>
    </recommendedName>
</protein>
<proteinExistence type="predicted"/>
<evidence type="ECO:0000313" key="1">
    <source>
        <dbReference type="EMBL" id="KKM14629.1"/>
    </source>
</evidence>
<organism evidence="1">
    <name type="scientific">marine sediment metagenome</name>
    <dbReference type="NCBI Taxonomy" id="412755"/>
    <lineage>
        <taxon>unclassified sequences</taxon>
        <taxon>metagenomes</taxon>
        <taxon>ecological metagenomes</taxon>
    </lineage>
</organism>
<reference evidence="1" key="1">
    <citation type="journal article" date="2015" name="Nature">
        <title>Complex archaea that bridge the gap between prokaryotes and eukaryotes.</title>
        <authorList>
            <person name="Spang A."/>
            <person name="Saw J.H."/>
            <person name="Jorgensen S.L."/>
            <person name="Zaremba-Niedzwiedzka K."/>
            <person name="Martijn J."/>
            <person name="Lind A.E."/>
            <person name="van Eijk R."/>
            <person name="Schleper C."/>
            <person name="Guy L."/>
            <person name="Ettema T.J."/>
        </authorList>
    </citation>
    <scope>NUCLEOTIDE SEQUENCE</scope>
</reference>
<sequence>MTKPTKEQIDTATGEQLSEWVAVWCMGYEHGENGLGDKCYRRGKDWIYDWQPHLENLKGKGQSIVLAEKFDMVIHAAKGAVNYGSWYHKTVKDNNWQIAALKACLYSVIGEE</sequence>
<comment type="caution">
    <text evidence="1">The sequence shown here is derived from an EMBL/GenBank/DDBJ whole genome shotgun (WGS) entry which is preliminary data.</text>
</comment>
<dbReference type="EMBL" id="LAZR01015103">
    <property type="protein sequence ID" value="KKM14629.1"/>
    <property type="molecule type" value="Genomic_DNA"/>
</dbReference>
<evidence type="ECO:0008006" key="2">
    <source>
        <dbReference type="Google" id="ProtNLM"/>
    </source>
</evidence>
<dbReference type="AlphaFoldDB" id="A0A0F9I4N0"/>
<gene>
    <name evidence="1" type="ORF">LCGC14_1704160</name>
</gene>